<evidence type="ECO:0000313" key="2">
    <source>
        <dbReference type="EMBL" id="PQM47859.1"/>
    </source>
</evidence>
<protein>
    <submittedName>
        <fullName evidence="2">Uncharacterized protein</fullName>
    </submittedName>
</protein>
<dbReference type="Proteomes" id="UP000238296">
    <property type="component" value="Unassembled WGS sequence"/>
</dbReference>
<evidence type="ECO:0000256" key="1">
    <source>
        <dbReference type="SAM" id="MobiDB-lite"/>
    </source>
</evidence>
<dbReference type="AlphaFoldDB" id="A0A2S8BMI9"/>
<gene>
    <name evidence="2" type="ORF">C1Y40_01926</name>
</gene>
<accession>A0A2S8BMI9</accession>
<dbReference type="EMBL" id="PPEA01000265">
    <property type="protein sequence ID" value="PQM47859.1"/>
    <property type="molecule type" value="Genomic_DNA"/>
</dbReference>
<evidence type="ECO:0000313" key="3">
    <source>
        <dbReference type="Proteomes" id="UP000238296"/>
    </source>
</evidence>
<organism evidence="2 3">
    <name type="scientific">Mycobacterium talmoniae</name>
    <dbReference type="NCBI Taxonomy" id="1858794"/>
    <lineage>
        <taxon>Bacteria</taxon>
        <taxon>Bacillati</taxon>
        <taxon>Actinomycetota</taxon>
        <taxon>Actinomycetes</taxon>
        <taxon>Mycobacteriales</taxon>
        <taxon>Mycobacteriaceae</taxon>
        <taxon>Mycobacterium</taxon>
    </lineage>
</organism>
<reference evidence="2 3" key="1">
    <citation type="journal article" date="2017" name="Int. J. Syst. Evol. Microbiol.">
        <title>Mycobacterium talmoniae sp. nov., a slowly growing mycobacterium isolated from human respiratory samples.</title>
        <authorList>
            <person name="Davidson R.M."/>
            <person name="DeGroote M.A."/>
            <person name="Marola J.L."/>
            <person name="Buss S."/>
            <person name="Jones V."/>
            <person name="McNeil M.R."/>
            <person name="Freifeld A.G."/>
            <person name="Elaine Epperson L."/>
            <person name="Hasan N.A."/>
            <person name="Jackson M."/>
            <person name="Iwen P.C."/>
            <person name="Salfinger M."/>
            <person name="Strong M."/>
        </authorList>
    </citation>
    <scope>NUCLEOTIDE SEQUENCE [LARGE SCALE GENOMIC DNA]</scope>
    <source>
        <strain evidence="2 3">ATCC BAA-2683</strain>
    </source>
</reference>
<name>A0A2S8BMI9_9MYCO</name>
<feature type="region of interest" description="Disordered" evidence="1">
    <location>
        <begin position="64"/>
        <end position="100"/>
    </location>
</feature>
<proteinExistence type="predicted"/>
<comment type="caution">
    <text evidence="2">The sequence shown here is derived from an EMBL/GenBank/DDBJ whole genome shotgun (WGS) entry which is preliminary data.</text>
</comment>
<feature type="compositionally biased region" description="Gly residues" evidence="1">
    <location>
        <begin position="91"/>
        <end position="100"/>
    </location>
</feature>
<sequence length="100" mass="10127">MHDQTVGAPQLVPGRVQHVQVDDVLGVESVSGGGGSKTDRDGFTGAQIQAAQPQQRIGVRLRVDAGPHPSEFPTGDAGFECGPAQAVDQLRGGGDAALAG</sequence>